<evidence type="ECO:0000313" key="1">
    <source>
        <dbReference type="EMBL" id="AYV78465.1"/>
    </source>
</evidence>
<name>A0A3G4ZUA2_9VIRU</name>
<accession>A0A3G4ZUA2</accession>
<proteinExistence type="predicted"/>
<dbReference type="EMBL" id="MK072079">
    <property type="protein sequence ID" value="AYV78465.1"/>
    <property type="molecule type" value="Genomic_DNA"/>
</dbReference>
<protein>
    <submittedName>
        <fullName evidence="1">Uncharacterized protein</fullName>
    </submittedName>
</protein>
<organism evidence="1">
    <name type="scientific">Edafosvirus sp</name>
    <dbReference type="NCBI Taxonomy" id="2487765"/>
    <lineage>
        <taxon>Viruses</taxon>
        <taxon>Varidnaviria</taxon>
        <taxon>Bamfordvirae</taxon>
        <taxon>Nucleocytoviricota</taxon>
        <taxon>Megaviricetes</taxon>
        <taxon>Imitervirales</taxon>
        <taxon>Mimiviridae</taxon>
        <taxon>Klosneuvirinae</taxon>
    </lineage>
</organism>
<gene>
    <name evidence="1" type="ORF">Edafosvirus14_12</name>
</gene>
<reference evidence="1" key="1">
    <citation type="submission" date="2018-10" db="EMBL/GenBank/DDBJ databases">
        <title>Hidden diversity of soil giant viruses.</title>
        <authorList>
            <person name="Schulz F."/>
            <person name="Alteio L."/>
            <person name="Goudeau D."/>
            <person name="Ryan E.M."/>
            <person name="Malmstrom R.R."/>
            <person name="Blanchard J."/>
            <person name="Woyke T."/>
        </authorList>
    </citation>
    <scope>NUCLEOTIDE SEQUENCE</scope>
    <source>
        <strain evidence="1">EDV1</strain>
    </source>
</reference>
<sequence>MKSGHHYKHATFNIGILIKQIARLLNFIPKNFNIYVYLLHCDLEEVRSEVKKNYPENFHRIIIVDNFDDIKFDTIPYYVYDTCVIRALASLLNKEMDSLLMKYKNLLCTTKNTYYRAIASMNDEELKQIKLFNINIIGDEPDTCIYVSGRTLTFNYDNVFTKFSNKINYYKITSGIPKTEIKEITKKCMKCNKILFIDAFGTNECCSLCNGGEKIKIELTIQHRFKKCVGKYRIRHKHNIII</sequence>